<evidence type="ECO:0000256" key="6">
    <source>
        <dbReference type="ARBA" id="ARBA00023136"/>
    </source>
</evidence>
<dbReference type="PANTHER" id="PTHR43744:SF9">
    <property type="entry name" value="POLYGALACTURONAN_RHAMNOGALACTURONAN TRANSPORT SYSTEM PERMEASE PROTEIN YTCP"/>
    <property type="match status" value="1"/>
</dbReference>
<keyword evidence="2 7" id="KW-0813">Transport</keyword>
<evidence type="ECO:0000256" key="2">
    <source>
        <dbReference type="ARBA" id="ARBA00022448"/>
    </source>
</evidence>
<evidence type="ECO:0000256" key="7">
    <source>
        <dbReference type="RuleBase" id="RU363032"/>
    </source>
</evidence>
<comment type="subcellular location">
    <subcellularLocation>
        <location evidence="1 7">Cell membrane</location>
        <topology evidence="1 7">Multi-pass membrane protein</topology>
    </subcellularLocation>
</comment>
<comment type="similarity">
    <text evidence="7">Belongs to the binding-protein-dependent transport system permease family.</text>
</comment>
<dbReference type="GO" id="GO:0055085">
    <property type="term" value="P:transmembrane transport"/>
    <property type="evidence" value="ECO:0007669"/>
    <property type="project" value="InterPro"/>
</dbReference>
<evidence type="ECO:0000256" key="3">
    <source>
        <dbReference type="ARBA" id="ARBA00022475"/>
    </source>
</evidence>
<keyword evidence="3" id="KW-1003">Cell membrane</keyword>
<feature type="transmembrane region" description="Helical" evidence="7">
    <location>
        <begin position="77"/>
        <end position="98"/>
    </location>
</feature>
<dbReference type="SUPFAM" id="SSF161098">
    <property type="entry name" value="MetI-like"/>
    <property type="match status" value="1"/>
</dbReference>
<dbReference type="Proteomes" id="UP001153404">
    <property type="component" value="Unassembled WGS sequence"/>
</dbReference>
<keyword evidence="4 7" id="KW-0812">Transmembrane</keyword>
<dbReference type="GO" id="GO:0005886">
    <property type="term" value="C:plasma membrane"/>
    <property type="evidence" value="ECO:0007669"/>
    <property type="project" value="UniProtKB-SubCell"/>
</dbReference>
<feature type="transmembrane region" description="Helical" evidence="7">
    <location>
        <begin position="181"/>
        <end position="206"/>
    </location>
</feature>
<keyword evidence="5 7" id="KW-1133">Transmembrane helix</keyword>
<evidence type="ECO:0000256" key="1">
    <source>
        <dbReference type="ARBA" id="ARBA00004651"/>
    </source>
</evidence>
<evidence type="ECO:0000259" key="8">
    <source>
        <dbReference type="PROSITE" id="PS50928"/>
    </source>
</evidence>
<keyword evidence="6 7" id="KW-0472">Membrane</keyword>
<dbReference type="RefSeq" id="WP_277532723.1">
    <property type="nucleotide sequence ID" value="NZ_JAPDIA010000003.1"/>
</dbReference>
<sequence length="290" mass="32568">MVRTGRIGVFDVVNFLLLLFVAITMVFPFLHMASVAISAPEYVVRNEISFFPKGLQFDALRAIFEDNRLWIGYRNSIGYVILGLFISMSLTIMGAYALSRRGLVFYKPVMLYIVFTIMFFGGMIPFYLVARAYGLMDSIWAMVLPNAINTYNLIVMRTFFSGMPVEVEESGRIDGLSDFTVLTRIVMPLSKPVLLTIGMFYTVGIWNDFQSALLLIRDPNLFPLQLVIRNLVVVGQAGDVLEATTRDGHKVILESLKYGVILLGCLPVLIVYPFIQKHFEQGAMIGSVKG</sequence>
<dbReference type="PANTHER" id="PTHR43744">
    <property type="entry name" value="ABC TRANSPORTER PERMEASE PROTEIN MG189-RELATED-RELATED"/>
    <property type="match status" value="1"/>
</dbReference>
<protein>
    <submittedName>
        <fullName evidence="9">Carbohydrate ABC transporter permease</fullName>
    </submittedName>
</protein>
<evidence type="ECO:0000313" key="10">
    <source>
        <dbReference type="Proteomes" id="UP001153404"/>
    </source>
</evidence>
<dbReference type="Pfam" id="PF00528">
    <property type="entry name" value="BPD_transp_1"/>
    <property type="match status" value="1"/>
</dbReference>
<proteinExistence type="inferred from homology"/>
<feature type="transmembrane region" description="Helical" evidence="7">
    <location>
        <begin position="110"/>
        <end position="133"/>
    </location>
</feature>
<dbReference type="Gene3D" id="1.10.3720.10">
    <property type="entry name" value="MetI-like"/>
    <property type="match status" value="1"/>
</dbReference>
<feature type="transmembrane region" description="Helical" evidence="7">
    <location>
        <begin position="256"/>
        <end position="275"/>
    </location>
</feature>
<dbReference type="AlphaFoldDB" id="A0A9X4QTI6"/>
<organism evidence="9 10">
    <name type="scientific">Cohnella rhizosphaerae</name>
    <dbReference type="NCBI Taxonomy" id="1457232"/>
    <lineage>
        <taxon>Bacteria</taxon>
        <taxon>Bacillati</taxon>
        <taxon>Bacillota</taxon>
        <taxon>Bacilli</taxon>
        <taxon>Bacillales</taxon>
        <taxon>Paenibacillaceae</taxon>
        <taxon>Cohnella</taxon>
    </lineage>
</organism>
<reference evidence="9" key="1">
    <citation type="submission" date="2022-10" db="EMBL/GenBank/DDBJ databases">
        <title>Comparative genomic analysis of Cohnella hashimotonis sp. nov., isolated from the International Space Station.</title>
        <authorList>
            <person name="Simpson A."/>
            <person name="Venkateswaran K."/>
        </authorList>
    </citation>
    <scope>NUCLEOTIDE SEQUENCE</scope>
    <source>
        <strain evidence="9">DSM 28161</strain>
    </source>
</reference>
<feature type="domain" description="ABC transmembrane type-1" evidence="8">
    <location>
        <begin position="73"/>
        <end position="262"/>
    </location>
</feature>
<comment type="caution">
    <text evidence="9">The sequence shown here is derived from an EMBL/GenBank/DDBJ whole genome shotgun (WGS) entry which is preliminary data.</text>
</comment>
<dbReference type="EMBL" id="JAPDIA010000003">
    <property type="protein sequence ID" value="MDG0810730.1"/>
    <property type="molecule type" value="Genomic_DNA"/>
</dbReference>
<dbReference type="PROSITE" id="PS50928">
    <property type="entry name" value="ABC_TM1"/>
    <property type="match status" value="1"/>
</dbReference>
<dbReference type="InterPro" id="IPR000515">
    <property type="entry name" value="MetI-like"/>
</dbReference>
<evidence type="ECO:0000256" key="4">
    <source>
        <dbReference type="ARBA" id="ARBA00022692"/>
    </source>
</evidence>
<gene>
    <name evidence="9" type="ORF">OMP40_16145</name>
</gene>
<dbReference type="InterPro" id="IPR035906">
    <property type="entry name" value="MetI-like_sf"/>
</dbReference>
<feature type="transmembrane region" description="Helical" evidence="7">
    <location>
        <begin position="12"/>
        <end position="37"/>
    </location>
</feature>
<evidence type="ECO:0000256" key="5">
    <source>
        <dbReference type="ARBA" id="ARBA00022989"/>
    </source>
</evidence>
<accession>A0A9X4QTI6</accession>
<dbReference type="CDD" id="cd06261">
    <property type="entry name" value="TM_PBP2"/>
    <property type="match status" value="1"/>
</dbReference>
<keyword evidence="10" id="KW-1185">Reference proteome</keyword>
<evidence type="ECO:0000313" key="9">
    <source>
        <dbReference type="EMBL" id="MDG0810730.1"/>
    </source>
</evidence>
<name>A0A9X4QTI6_9BACL</name>